<proteinExistence type="predicted"/>
<accession>S4P7R3</accession>
<reference evidence="1" key="2">
    <citation type="submission" date="2013-05" db="EMBL/GenBank/DDBJ databases">
        <authorList>
            <person name="Carter J.-M."/>
            <person name="Baker S.C."/>
            <person name="Pink R."/>
            <person name="Carter D.R.F."/>
            <person name="Collins A."/>
            <person name="Tomlin J."/>
            <person name="Gibbs M."/>
            <person name="Breuker C.J."/>
        </authorList>
    </citation>
    <scope>NUCLEOTIDE SEQUENCE</scope>
    <source>
        <tissue evidence="1">Ovary</tissue>
    </source>
</reference>
<name>S4P7R3_9NEOP</name>
<organism evidence="1">
    <name type="scientific">Pararge aegeria</name>
    <name type="common">speckled wood butterfly</name>
    <dbReference type="NCBI Taxonomy" id="116150"/>
    <lineage>
        <taxon>Eukaryota</taxon>
        <taxon>Metazoa</taxon>
        <taxon>Ecdysozoa</taxon>
        <taxon>Arthropoda</taxon>
        <taxon>Hexapoda</taxon>
        <taxon>Insecta</taxon>
        <taxon>Pterygota</taxon>
        <taxon>Neoptera</taxon>
        <taxon>Endopterygota</taxon>
        <taxon>Lepidoptera</taxon>
        <taxon>Glossata</taxon>
        <taxon>Ditrysia</taxon>
        <taxon>Papilionoidea</taxon>
        <taxon>Nymphalidae</taxon>
        <taxon>Satyrinae</taxon>
        <taxon>Satyrini</taxon>
        <taxon>Parargina</taxon>
        <taxon>Pararge</taxon>
    </lineage>
</organism>
<sequence>MTFVYFSPNNKNAVNNFYIRLILKKCDLKITTISNDSYIRDDLMLLRSSVECVCVRTLGQLNRYLIIGGISK</sequence>
<reference evidence="1" key="1">
    <citation type="journal article" date="2013" name="BMC Genomics">
        <title>Unscrambling butterfly oogenesis.</title>
        <authorList>
            <person name="Carter J.M."/>
            <person name="Baker S.C."/>
            <person name="Pink R."/>
            <person name="Carter D.R."/>
            <person name="Collins A."/>
            <person name="Tomlin J."/>
            <person name="Gibbs M."/>
            <person name="Breuker C.J."/>
        </authorList>
    </citation>
    <scope>NUCLEOTIDE SEQUENCE</scope>
    <source>
        <tissue evidence="1">Ovary</tissue>
    </source>
</reference>
<dbReference type="EMBL" id="GAIX01004479">
    <property type="protein sequence ID" value="JAA88081.1"/>
    <property type="molecule type" value="Transcribed_RNA"/>
</dbReference>
<dbReference type="AlphaFoldDB" id="S4P7R3"/>
<protein>
    <submittedName>
        <fullName evidence="1">Uncharacterized protein</fullName>
    </submittedName>
</protein>
<evidence type="ECO:0000313" key="1">
    <source>
        <dbReference type="EMBL" id="JAA88081.1"/>
    </source>
</evidence>